<dbReference type="InterPro" id="IPR029068">
    <property type="entry name" value="Glyas_Bleomycin-R_OHBP_Dase"/>
</dbReference>
<dbReference type="EMBL" id="FRCS01000010">
    <property type="protein sequence ID" value="SHN44410.1"/>
    <property type="molecule type" value="Genomic_DNA"/>
</dbReference>
<evidence type="ECO:0000313" key="3">
    <source>
        <dbReference type="Proteomes" id="UP000184440"/>
    </source>
</evidence>
<dbReference type="SUPFAM" id="SSF54593">
    <property type="entry name" value="Glyoxalase/Bleomycin resistance protein/Dihydroxybiphenyl dioxygenase"/>
    <property type="match status" value="1"/>
</dbReference>
<keyword evidence="3" id="KW-1185">Reference proteome</keyword>
<feature type="domain" description="VOC" evidence="1">
    <location>
        <begin position="4"/>
        <end position="118"/>
    </location>
</feature>
<dbReference type="STRING" id="134849.SAMN05443668_110200"/>
<evidence type="ECO:0000259" key="1">
    <source>
        <dbReference type="PROSITE" id="PS51819"/>
    </source>
</evidence>
<proteinExistence type="predicted"/>
<name>A0A1M7RDX3_9ACTN</name>
<evidence type="ECO:0000313" key="2">
    <source>
        <dbReference type="EMBL" id="SHN44410.1"/>
    </source>
</evidence>
<accession>A0A1M7RDX3</accession>
<dbReference type="Gene3D" id="3.10.180.10">
    <property type="entry name" value="2,3-Dihydroxybiphenyl 1,2-Dioxygenase, domain 1"/>
    <property type="match status" value="1"/>
</dbReference>
<protein>
    <recommendedName>
        <fullName evidence="1">VOC domain-containing protein</fullName>
    </recommendedName>
</protein>
<dbReference type="AlphaFoldDB" id="A0A1M7RDX3"/>
<dbReference type="OrthoDB" id="9810341at2"/>
<dbReference type="InterPro" id="IPR037523">
    <property type="entry name" value="VOC_core"/>
</dbReference>
<dbReference type="PROSITE" id="PS51819">
    <property type="entry name" value="VOC"/>
    <property type="match status" value="1"/>
</dbReference>
<reference evidence="2 3" key="1">
    <citation type="submission" date="2016-11" db="EMBL/GenBank/DDBJ databases">
        <authorList>
            <person name="Jaros S."/>
            <person name="Januszkiewicz K."/>
            <person name="Wedrychowicz H."/>
        </authorList>
    </citation>
    <scope>NUCLEOTIDE SEQUENCE [LARGE SCALE GENOMIC DNA]</scope>
    <source>
        <strain evidence="2 3">DSM 46144</strain>
    </source>
</reference>
<gene>
    <name evidence="2" type="ORF">SAMN05443668_110200</name>
</gene>
<dbReference type="CDD" id="cd08351">
    <property type="entry name" value="ChaP_like"/>
    <property type="match status" value="1"/>
</dbReference>
<organism evidence="2 3">
    <name type="scientific">Cryptosporangium aurantiacum</name>
    <dbReference type="NCBI Taxonomy" id="134849"/>
    <lineage>
        <taxon>Bacteria</taxon>
        <taxon>Bacillati</taxon>
        <taxon>Actinomycetota</taxon>
        <taxon>Actinomycetes</taxon>
        <taxon>Cryptosporangiales</taxon>
        <taxon>Cryptosporangiaceae</taxon>
        <taxon>Cryptosporangium</taxon>
    </lineage>
</organism>
<sequence length="120" mass="12923">MPVVLNHTIVRARDKDASAAFFARLLGRAPGAPAGPFTPVRVNDDLTLDFDDRGPFAAGHYGFLVDDETFDAVLGRLDGVPFGSGPEHGWDRRINHLAGGRGVYVGDPDGHSYEFFTAVP</sequence>
<dbReference type="RefSeq" id="WP_073261321.1">
    <property type="nucleotide sequence ID" value="NZ_FRCS01000010.1"/>
</dbReference>
<dbReference type="Proteomes" id="UP000184440">
    <property type="component" value="Unassembled WGS sequence"/>
</dbReference>